<keyword evidence="2" id="KW-0472">Membrane</keyword>
<evidence type="ECO:0000256" key="2">
    <source>
        <dbReference type="SAM" id="Phobius"/>
    </source>
</evidence>
<protein>
    <recommendedName>
        <fullName evidence="5">DUF4476 domain-containing protein</fullName>
    </recommendedName>
</protein>
<keyword evidence="2" id="KW-1133">Transmembrane helix</keyword>
<evidence type="ECO:0000256" key="1">
    <source>
        <dbReference type="SAM" id="MobiDB-lite"/>
    </source>
</evidence>
<reference evidence="4" key="1">
    <citation type="journal article" date="2019" name="Int. J. Syst. Evol. Microbiol.">
        <title>The Global Catalogue of Microorganisms (GCM) 10K type strain sequencing project: providing services to taxonomists for standard genome sequencing and annotation.</title>
        <authorList>
            <consortium name="The Broad Institute Genomics Platform"/>
            <consortium name="The Broad Institute Genome Sequencing Center for Infectious Disease"/>
            <person name="Wu L."/>
            <person name="Ma J."/>
        </authorList>
    </citation>
    <scope>NUCLEOTIDE SEQUENCE [LARGE SCALE GENOMIC DNA]</scope>
    <source>
        <strain evidence="4">JCM 18657</strain>
    </source>
</reference>
<dbReference type="RefSeq" id="WP_138790765.1">
    <property type="nucleotide sequence ID" value="NZ_JBHTGQ010000038.1"/>
</dbReference>
<comment type="caution">
    <text evidence="3">The sequence shown here is derived from an EMBL/GenBank/DDBJ whole genome shotgun (WGS) entry which is preliminary data.</text>
</comment>
<proteinExistence type="predicted"/>
<dbReference type="EMBL" id="JBHTGQ010000038">
    <property type="protein sequence ID" value="MFC7751111.1"/>
    <property type="molecule type" value="Genomic_DNA"/>
</dbReference>
<evidence type="ECO:0000313" key="4">
    <source>
        <dbReference type="Proteomes" id="UP001596528"/>
    </source>
</evidence>
<organism evidence="3 4">
    <name type="scientific">Paenibacillus thermoaerophilus</name>
    <dbReference type="NCBI Taxonomy" id="1215385"/>
    <lineage>
        <taxon>Bacteria</taxon>
        <taxon>Bacillati</taxon>
        <taxon>Bacillota</taxon>
        <taxon>Bacilli</taxon>
        <taxon>Bacillales</taxon>
        <taxon>Paenibacillaceae</taxon>
        <taxon>Paenibacillus</taxon>
    </lineage>
</organism>
<feature type="region of interest" description="Disordered" evidence="1">
    <location>
        <begin position="72"/>
        <end position="132"/>
    </location>
</feature>
<dbReference type="Proteomes" id="UP001596528">
    <property type="component" value="Unassembled WGS sequence"/>
</dbReference>
<name>A0ABW2V4Q4_9BACL</name>
<feature type="transmembrane region" description="Helical" evidence="2">
    <location>
        <begin position="7"/>
        <end position="29"/>
    </location>
</feature>
<feature type="compositionally biased region" description="Low complexity" evidence="1">
    <location>
        <begin position="99"/>
        <end position="112"/>
    </location>
</feature>
<keyword evidence="4" id="KW-1185">Reference proteome</keyword>
<accession>A0ABW2V4Q4</accession>
<gene>
    <name evidence="3" type="ORF">ACFQWB_14405</name>
</gene>
<keyword evidence="2" id="KW-0812">Transmembrane</keyword>
<sequence length="215" mass="23582">MRWIWRIGRLAIGAAVISMVSVATTWYAVNRQVEAVMKQLNLQPVSSSLDWNPMLSGIPVFGGLFADKPAAGDEKEGLPLSRAQSTPAPSSEPEEDAPADAVAVWGSVSGETGAEGQGGDAEDAETGWTESGESGMLMSTEQFQSARDLMSPDDRMRVFSLLANRLKPEELMTISGFVEDGITLEEYRELERIVKNRLQPEEFRELQEIIGRYEG</sequence>
<evidence type="ECO:0000313" key="3">
    <source>
        <dbReference type="EMBL" id="MFC7751111.1"/>
    </source>
</evidence>
<evidence type="ECO:0008006" key="5">
    <source>
        <dbReference type="Google" id="ProtNLM"/>
    </source>
</evidence>